<dbReference type="PROSITE" id="PS51257">
    <property type="entry name" value="PROKAR_LIPOPROTEIN"/>
    <property type="match status" value="1"/>
</dbReference>
<proteinExistence type="predicted"/>
<reference evidence="1 2" key="1">
    <citation type="submission" date="2021-03" db="EMBL/GenBank/DDBJ databases">
        <authorList>
            <person name="Kim M.K."/>
        </authorList>
    </citation>
    <scope>NUCLEOTIDE SEQUENCE [LARGE SCALE GENOMIC DNA]</scope>
    <source>
        <strain evidence="1 2">BT442</strain>
    </source>
</reference>
<evidence type="ECO:0000313" key="2">
    <source>
        <dbReference type="Proteomes" id="UP000664369"/>
    </source>
</evidence>
<organism evidence="1 2">
    <name type="scientific">Hymenobacter negativus</name>
    <dbReference type="NCBI Taxonomy" id="2795026"/>
    <lineage>
        <taxon>Bacteria</taxon>
        <taxon>Pseudomonadati</taxon>
        <taxon>Bacteroidota</taxon>
        <taxon>Cytophagia</taxon>
        <taxon>Cytophagales</taxon>
        <taxon>Hymenobacteraceae</taxon>
        <taxon>Hymenobacter</taxon>
    </lineage>
</organism>
<name>A0ABS3QLI9_9BACT</name>
<gene>
    <name evidence="1" type="ORF">J4E00_23840</name>
</gene>
<dbReference type="Proteomes" id="UP000664369">
    <property type="component" value="Unassembled WGS sequence"/>
</dbReference>
<keyword evidence="2" id="KW-1185">Reference proteome</keyword>
<sequence>MPSRALNGPDALLAHAQLLTAAVGCGVRVDGLGRASAAGDSNSGR</sequence>
<dbReference type="EMBL" id="JAGETZ010000015">
    <property type="protein sequence ID" value="MBO2012118.1"/>
    <property type="molecule type" value="Genomic_DNA"/>
</dbReference>
<comment type="caution">
    <text evidence="1">The sequence shown here is derived from an EMBL/GenBank/DDBJ whole genome shotgun (WGS) entry which is preliminary data.</text>
</comment>
<evidence type="ECO:0000313" key="1">
    <source>
        <dbReference type="EMBL" id="MBO2012118.1"/>
    </source>
</evidence>
<protein>
    <submittedName>
        <fullName evidence="1">Uncharacterized protein</fullName>
    </submittedName>
</protein>
<accession>A0ABS3QLI9</accession>